<comment type="subcellular location">
    <subcellularLocation>
        <location evidence="2">Cell membrane</location>
        <topology evidence="2">Multi-pass membrane protein</topology>
    </subcellularLocation>
</comment>
<keyword evidence="11 14" id="KW-1133">Transmembrane helix</keyword>
<evidence type="ECO:0000256" key="11">
    <source>
        <dbReference type="ARBA" id="ARBA00022989"/>
    </source>
</evidence>
<keyword evidence="19" id="KW-1185">Reference proteome</keyword>
<feature type="domain" description="Histidine kinase" evidence="15">
    <location>
        <begin position="516"/>
        <end position="738"/>
    </location>
</feature>
<dbReference type="Gene3D" id="3.30.565.10">
    <property type="entry name" value="Histidine kinase-like ATPase, C-terminal domain"/>
    <property type="match status" value="1"/>
</dbReference>
<dbReference type="PANTHER" id="PTHR43065:SF10">
    <property type="entry name" value="PEROXIDE STRESS-ACTIVATED HISTIDINE KINASE MAK3"/>
    <property type="match status" value="1"/>
</dbReference>
<keyword evidence="4" id="KW-1003">Cell membrane</keyword>
<dbReference type="InterPro" id="IPR035965">
    <property type="entry name" value="PAS-like_dom_sf"/>
</dbReference>
<dbReference type="SMART" id="SM00304">
    <property type="entry name" value="HAMP"/>
    <property type="match status" value="1"/>
</dbReference>
<keyword evidence="13 14" id="KW-0472">Membrane</keyword>
<reference evidence="18 19" key="2">
    <citation type="journal article" date="2011" name="PLoS Genet.">
        <title>Parallel evolution of a type IV secretion system in radiating lineages of the host-restricted bacterial pathogen Bartonella.</title>
        <authorList>
            <person name="Engel P."/>
            <person name="Salzburger W."/>
            <person name="Liesch M."/>
            <person name="Chang C.C."/>
            <person name="Maruyama S."/>
            <person name="Lanz C."/>
            <person name="Calteau A."/>
            <person name="Lajus A."/>
            <person name="Medigue C."/>
            <person name="Schuster S.C."/>
            <person name="Dehio C."/>
        </authorList>
    </citation>
    <scope>NUCLEOTIDE SEQUENCE [LARGE SCALE GENOMIC DNA]</scope>
    <source>
        <strain evidence="19">CIP 104772 / 73</strain>
    </source>
</reference>
<dbReference type="PROSITE" id="PS50112">
    <property type="entry name" value="PAS"/>
    <property type="match status" value="1"/>
</dbReference>
<feature type="domain" description="PAS" evidence="16">
    <location>
        <begin position="391"/>
        <end position="439"/>
    </location>
</feature>
<feature type="transmembrane region" description="Helical" evidence="14">
    <location>
        <begin position="300"/>
        <end position="325"/>
    </location>
</feature>
<feature type="transmembrane region" description="Helical" evidence="14">
    <location>
        <begin position="65"/>
        <end position="93"/>
    </location>
</feature>
<dbReference type="GO" id="GO:0006355">
    <property type="term" value="P:regulation of DNA-templated transcription"/>
    <property type="evidence" value="ECO:0007669"/>
    <property type="project" value="InterPro"/>
</dbReference>
<evidence type="ECO:0000256" key="13">
    <source>
        <dbReference type="ARBA" id="ARBA00023136"/>
    </source>
</evidence>
<dbReference type="SMART" id="SM00387">
    <property type="entry name" value="HATPase_c"/>
    <property type="match status" value="1"/>
</dbReference>
<dbReference type="Pfam" id="PF00512">
    <property type="entry name" value="HisKA"/>
    <property type="match status" value="1"/>
</dbReference>
<evidence type="ECO:0000259" key="15">
    <source>
        <dbReference type="PROSITE" id="PS50109"/>
    </source>
</evidence>
<evidence type="ECO:0000256" key="7">
    <source>
        <dbReference type="ARBA" id="ARBA00022692"/>
    </source>
</evidence>
<evidence type="ECO:0000313" key="19">
    <source>
        <dbReference type="Proteomes" id="UP000009101"/>
    </source>
</evidence>
<evidence type="ECO:0000256" key="5">
    <source>
        <dbReference type="ARBA" id="ARBA00022553"/>
    </source>
</evidence>
<dbReference type="InterPro" id="IPR017232">
    <property type="entry name" value="NtrY"/>
</dbReference>
<dbReference type="EMBL" id="FN645454">
    <property type="protein sequence ID" value="CBI76283.1"/>
    <property type="molecule type" value="Genomic_DNA"/>
</dbReference>
<dbReference type="SUPFAM" id="SSF55785">
    <property type="entry name" value="PYP-like sensor domain (PAS domain)"/>
    <property type="match status" value="1"/>
</dbReference>
<evidence type="ECO:0000256" key="3">
    <source>
        <dbReference type="ARBA" id="ARBA00012438"/>
    </source>
</evidence>
<dbReference type="AlphaFoldDB" id="E6YHE5"/>
<dbReference type="STRING" id="696125.BARCL_0602"/>
<evidence type="ECO:0000256" key="8">
    <source>
        <dbReference type="ARBA" id="ARBA00022741"/>
    </source>
</evidence>
<name>E6YHE5_BARC7</name>
<protein>
    <recommendedName>
        <fullName evidence="3">histidine kinase</fullName>
        <ecNumber evidence="3">2.7.13.3</ecNumber>
    </recommendedName>
</protein>
<feature type="domain" description="HAMP" evidence="17">
    <location>
        <begin position="331"/>
        <end position="379"/>
    </location>
</feature>
<keyword evidence="10" id="KW-0067">ATP-binding</keyword>
<dbReference type="PRINTS" id="PR00344">
    <property type="entry name" value="BCTRLSENSOR"/>
</dbReference>
<dbReference type="Proteomes" id="UP000009101">
    <property type="component" value="Chromosome"/>
</dbReference>
<comment type="catalytic activity">
    <reaction evidence="1">
        <text>ATP + protein L-histidine = ADP + protein N-phospho-L-histidine.</text>
        <dbReference type="EC" id="2.7.13.3"/>
    </reaction>
</comment>
<dbReference type="EC" id="2.7.13.3" evidence="3"/>
<dbReference type="GO" id="GO:0005524">
    <property type="term" value="F:ATP binding"/>
    <property type="evidence" value="ECO:0007669"/>
    <property type="project" value="UniProtKB-KW"/>
</dbReference>
<dbReference type="InterPro" id="IPR003660">
    <property type="entry name" value="HAMP_dom"/>
</dbReference>
<dbReference type="HOGENOM" id="CLU_019564_1_0_5"/>
<evidence type="ECO:0000256" key="10">
    <source>
        <dbReference type="ARBA" id="ARBA00022840"/>
    </source>
</evidence>
<gene>
    <name evidence="18" type="ordered locus">BARCL_0602</name>
</gene>
<dbReference type="Pfam" id="PF00672">
    <property type="entry name" value="HAMP"/>
    <property type="match status" value="1"/>
</dbReference>
<dbReference type="Pfam" id="PF00989">
    <property type="entry name" value="PAS"/>
    <property type="match status" value="1"/>
</dbReference>
<dbReference type="PROSITE" id="PS50109">
    <property type="entry name" value="HIS_KIN"/>
    <property type="match status" value="1"/>
</dbReference>
<feature type="transmembrane region" description="Helical" evidence="14">
    <location>
        <begin position="27"/>
        <end position="53"/>
    </location>
</feature>
<keyword evidence="5" id="KW-0597">Phosphoprotein</keyword>
<dbReference type="CDD" id="cd00082">
    <property type="entry name" value="HisKA"/>
    <property type="match status" value="1"/>
</dbReference>
<keyword evidence="12" id="KW-0902">Two-component regulatory system</keyword>
<keyword evidence="9 18" id="KW-0418">Kinase</keyword>
<dbReference type="InterPro" id="IPR000014">
    <property type="entry name" value="PAS"/>
</dbReference>
<dbReference type="RefSeq" id="WP_013544945.1">
    <property type="nucleotide sequence ID" value="NC_014932.1"/>
</dbReference>
<dbReference type="Gene3D" id="1.10.287.130">
    <property type="match status" value="1"/>
</dbReference>
<dbReference type="InterPro" id="IPR036097">
    <property type="entry name" value="HisK_dim/P_sf"/>
</dbReference>
<dbReference type="InterPro" id="IPR004358">
    <property type="entry name" value="Sig_transdc_His_kin-like_C"/>
</dbReference>
<keyword evidence="6 18" id="KW-0808">Transferase</keyword>
<dbReference type="PIRSF" id="PIRSF037532">
    <property type="entry name" value="STHK_NtrY"/>
    <property type="match status" value="1"/>
</dbReference>
<evidence type="ECO:0000256" key="1">
    <source>
        <dbReference type="ARBA" id="ARBA00000085"/>
    </source>
</evidence>
<accession>E6YHE5</accession>
<dbReference type="SMART" id="SM00388">
    <property type="entry name" value="HisKA"/>
    <property type="match status" value="1"/>
</dbReference>
<evidence type="ECO:0000313" key="18">
    <source>
        <dbReference type="EMBL" id="CBI76283.1"/>
    </source>
</evidence>
<dbReference type="InterPro" id="IPR013767">
    <property type="entry name" value="PAS_fold"/>
</dbReference>
<dbReference type="SUPFAM" id="SSF158472">
    <property type="entry name" value="HAMP domain-like"/>
    <property type="match status" value="1"/>
</dbReference>
<dbReference type="PANTHER" id="PTHR43065">
    <property type="entry name" value="SENSOR HISTIDINE KINASE"/>
    <property type="match status" value="1"/>
</dbReference>
<dbReference type="Pfam" id="PF19312">
    <property type="entry name" value="NtrY_N"/>
    <property type="match status" value="1"/>
</dbReference>
<dbReference type="CDD" id="cd00130">
    <property type="entry name" value="PAS"/>
    <property type="match status" value="1"/>
</dbReference>
<keyword evidence="8" id="KW-0547">Nucleotide-binding</keyword>
<keyword evidence="7 14" id="KW-0812">Transmembrane</keyword>
<dbReference type="InterPro" id="IPR045671">
    <property type="entry name" value="NtrY-like_N"/>
</dbReference>
<reference evidence="19" key="1">
    <citation type="submission" date="2009-11" db="EMBL/GenBank/DDBJ databases">
        <title>Genome sequencing of Bartonella species and comparative genomics.</title>
        <authorList>
            <person name="Engel P."/>
            <person name="Salzburger W."/>
            <person name="Marius L."/>
            <person name="Chao-Chin C."/>
            <person name="Soichi M."/>
            <person name="Christa L."/>
            <person name="Alexandra C."/>
            <person name="Aurelie L."/>
            <person name="Claudine M."/>
            <person name="Stephan S.C."/>
            <person name="Christoph D."/>
        </authorList>
    </citation>
    <scope>NUCLEOTIDE SEQUENCE [LARGE SCALE GENOMIC DNA]</scope>
    <source>
        <strain evidence="19">CIP 104772 / 73</strain>
    </source>
</reference>
<dbReference type="OrthoDB" id="9776727at2"/>
<dbReference type="KEGG" id="bcd:BARCL_0602"/>
<evidence type="ECO:0000259" key="17">
    <source>
        <dbReference type="PROSITE" id="PS50885"/>
    </source>
</evidence>
<dbReference type="GO" id="GO:0005886">
    <property type="term" value="C:plasma membrane"/>
    <property type="evidence" value="ECO:0007669"/>
    <property type="project" value="UniProtKB-SubCell"/>
</dbReference>
<dbReference type="Pfam" id="PF02518">
    <property type="entry name" value="HATPase_c"/>
    <property type="match status" value="1"/>
</dbReference>
<evidence type="ECO:0000256" key="14">
    <source>
        <dbReference type="SAM" id="Phobius"/>
    </source>
</evidence>
<dbReference type="InterPro" id="IPR036890">
    <property type="entry name" value="HATPase_C_sf"/>
</dbReference>
<dbReference type="Gene3D" id="6.10.340.10">
    <property type="match status" value="1"/>
</dbReference>
<sequence>MNITSMTNLQDVDQNIYKDESRRLNSVYTFLGITIIVLALLTASISFIILIGLTPVVPNRAVTLFFIAINSVWVLGLMVIVLYEVIPIIYAWRSRRAGSRLHVRLISLFALVATLPAVAVALVSGPALNLGLDRWFDTTTRQIVGSSIDLANAYADEMLQNLKNLSYAMALALDDKRFLARNPAEYRMQLTRHAVGRNLRGVFLLSSEGTVFASSDLGDEDQLPIPPSYLISQATSARPFSFQPGVHDYFGIILKFNNISNTFLYLVRDVDQSVLSALRLTEVNTERYRDLNENRLPTQIAFGMLYLCLFLSLFLSAIWTGIAVADRLVCPIRLLISAADDVAAGNMEIFVPVRARDGDIGQLSKTFNYMVSELKSRRNELIAVRDQIDERRRFSEAVLSGVTAGVAGIDVNGNITIINRSIETMFGIRSEQVIGRNLVVLSSEIGQVFKLACSLGRKNYREQVTLKVAGQERVCNVQMTMEENDGQGQSWVLTIDDITDLVEAQRSSAWADIARRIAHEIKNPLTPIQLSAERIRRRYNKIITQDREVFDQCIDTIVRQVGDIGCMVDEFSSFARMPKPQMRVLDIRELLHEACFLIEVTRHDIHFEKDLGNIPLIGAFDNRLIVQAFGNVIKNASEAIDAVARETSVRGHILIRSYRQKECLVVEIIDNGKGFPKKQRHKLLEPYITTREKGTGLGLAIVRKVIEDHGGYMELHDALENFYEGRGAMIRMVFPVDVDKTEQKSVTQITNHEIGE</sequence>
<dbReference type="PROSITE" id="PS50885">
    <property type="entry name" value="HAMP"/>
    <property type="match status" value="1"/>
</dbReference>
<dbReference type="CDD" id="cd06225">
    <property type="entry name" value="HAMP"/>
    <property type="match status" value="1"/>
</dbReference>
<dbReference type="eggNOG" id="COG5000">
    <property type="taxonomic scope" value="Bacteria"/>
</dbReference>
<feature type="transmembrane region" description="Helical" evidence="14">
    <location>
        <begin position="105"/>
        <end position="128"/>
    </location>
</feature>
<organism evidence="18 19">
    <name type="scientific">Bartonella clarridgeiae (strain CCUG 45776 / CIP 104772 / 73)</name>
    <dbReference type="NCBI Taxonomy" id="696125"/>
    <lineage>
        <taxon>Bacteria</taxon>
        <taxon>Pseudomonadati</taxon>
        <taxon>Pseudomonadota</taxon>
        <taxon>Alphaproteobacteria</taxon>
        <taxon>Hyphomicrobiales</taxon>
        <taxon>Bartonellaceae</taxon>
        <taxon>Bartonella</taxon>
    </lineage>
</organism>
<dbReference type="NCBIfam" id="TIGR00229">
    <property type="entry name" value="sensory_box"/>
    <property type="match status" value="1"/>
</dbReference>
<dbReference type="InterPro" id="IPR003661">
    <property type="entry name" value="HisK_dim/P_dom"/>
</dbReference>
<dbReference type="Gene3D" id="3.30.450.20">
    <property type="entry name" value="PAS domain"/>
    <property type="match status" value="1"/>
</dbReference>
<dbReference type="SUPFAM" id="SSF47384">
    <property type="entry name" value="Homodimeric domain of signal transducing histidine kinase"/>
    <property type="match status" value="1"/>
</dbReference>
<dbReference type="InterPro" id="IPR003594">
    <property type="entry name" value="HATPase_dom"/>
</dbReference>
<evidence type="ECO:0000256" key="2">
    <source>
        <dbReference type="ARBA" id="ARBA00004651"/>
    </source>
</evidence>
<dbReference type="SUPFAM" id="SSF55874">
    <property type="entry name" value="ATPase domain of HSP90 chaperone/DNA topoisomerase II/histidine kinase"/>
    <property type="match status" value="1"/>
</dbReference>
<evidence type="ECO:0000256" key="9">
    <source>
        <dbReference type="ARBA" id="ARBA00022777"/>
    </source>
</evidence>
<evidence type="ECO:0000256" key="6">
    <source>
        <dbReference type="ARBA" id="ARBA00022679"/>
    </source>
</evidence>
<evidence type="ECO:0000256" key="4">
    <source>
        <dbReference type="ARBA" id="ARBA00022475"/>
    </source>
</evidence>
<dbReference type="GO" id="GO:0000155">
    <property type="term" value="F:phosphorelay sensor kinase activity"/>
    <property type="evidence" value="ECO:0007669"/>
    <property type="project" value="InterPro"/>
</dbReference>
<dbReference type="InterPro" id="IPR005467">
    <property type="entry name" value="His_kinase_dom"/>
</dbReference>
<evidence type="ECO:0000259" key="16">
    <source>
        <dbReference type="PROSITE" id="PS50112"/>
    </source>
</evidence>
<evidence type="ECO:0000256" key="12">
    <source>
        <dbReference type="ARBA" id="ARBA00023012"/>
    </source>
</evidence>
<proteinExistence type="predicted"/>